<dbReference type="SUPFAM" id="SSF51064">
    <property type="entry name" value="Head domain of nucleotide exchange factor GrpE"/>
    <property type="match status" value="1"/>
</dbReference>
<feature type="compositionally biased region" description="Basic residues" evidence="7">
    <location>
        <begin position="12"/>
        <end position="21"/>
    </location>
</feature>
<dbReference type="InterPro" id="IPR009012">
    <property type="entry name" value="GrpE_head"/>
</dbReference>
<dbReference type="PANTHER" id="PTHR21237">
    <property type="entry name" value="GRPE PROTEIN"/>
    <property type="match status" value="1"/>
</dbReference>
<evidence type="ECO:0000313" key="8">
    <source>
        <dbReference type="EMBL" id="SVA14449.1"/>
    </source>
</evidence>
<evidence type="ECO:0000256" key="2">
    <source>
        <dbReference type="ARBA" id="ARBA00009054"/>
    </source>
</evidence>
<name>A0A381TFC0_9ZZZZ</name>
<protein>
    <recommendedName>
        <fullName evidence="9">HSP-70 cofactor</fullName>
    </recommendedName>
</protein>
<sequence length="204" mass="23451">MSTRKLKDATGKKQRTNKPKKEKANQNLEEVTDEKISAAAKDQQEPESEPTQEELLEKERSRAHKMEDRYLRVNAEFENYKKRMIRESSDRLKFFNLDLIKELLPSLDNLERAISHAKIDNTDVESMIEGLEMVNKMTHEVFEKFGVSRVNTVGEVFDPNIHQAVGVVESDSVPENHVVEECLGGYLLHDRIIRPAMVRVSGKS</sequence>
<dbReference type="InterPro" id="IPR000740">
    <property type="entry name" value="GrpE"/>
</dbReference>
<keyword evidence="6" id="KW-0143">Chaperone</keyword>
<evidence type="ECO:0000256" key="7">
    <source>
        <dbReference type="SAM" id="MobiDB-lite"/>
    </source>
</evidence>
<gene>
    <name evidence="8" type="ORF">METZ01_LOCUS67303</name>
</gene>
<keyword evidence="4" id="KW-0963">Cytoplasm</keyword>
<feature type="region of interest" description="Disordered" evidence="7">
    <location>
        <begin position="1"/>
        <end position="62"/>
    </location>
</feature>
<reference evidence="8" key="1">
    <citation type="submission" date="2018-05" db="EMBL/GenBank/DDBJ databases">
        <authorList>
            <person name="Lanie J.A."/>
            <person name="Ng W.-L."/>
            <person name="Kazmierczak K.M."/>
            <person name="Andrzejewski T.M."/>
            <person name="Davidsen T.M."/>
            <person name="Wayne K.J."/>
            <person name="Tettelin H."/>
            <person name="Glass J.I."/>
            <person name="Rusch D."/>
            <person name="Podicherti R."/>
            <person name="Tsui H.-C.T."/>
            <person name="Winkler M.E."/>
        </authorList>
    </citation>
    <scope>NUCLEOTIDE SEQUENCE</scope>
</reference>
<dbReference type="GO" id="GO:0006457">
    <property type="term" value="P:protein folding"/>
    <property type="evidence" value="ECO:0007669"/>
    <property type="project" value="InterPro"/>
</dbReference>
<dbReference type="GO" id="GO:0051082">
    <property type="term" value="F:unfolded protein binding"/>
    <property type="evidence" value="ECO:0007669"/>
    <property type="project" value="TreeGrafter"/>
</dbReference>
<evidence type="ECO:0008006" key="9">
    <source>
        <dbReference type="Google" id="ProtNLM"/>
    </source>
</evidence>
<dbReference type="SUPFAM" id="SSF58014">
    <property type="entry name" value="Coiled-coil domain of nucleotide exchange factor GrpE"/>
    <property type="match status" value="1"/>
</dbReference>
<comment type="subunit">
    <text evidence="3">Homodimer.</text>
</comment>
<organism evidence="8">
    <name type="scientific">marine metagenome</name>
    <dbReference type="NCBI Taxonomy" id="408172"/>
    <lineage>
        <taxon>unclassified sequences</taxon>
        <taxon>metagenomes</taxon>
        <taxon>ecological metagenomes</taxon>
    </lineage>
</organism>
<dbReference type="CDD" id="cd00446">
    <property type="entry name" value="GrpE"/>
    <property type="match status" value="1"/>
</dbReference>
<comment type="similarity">
    <text evidence="2">Belongs to the GrpE family.</text>
</comment>
<dbReference type="PRINTS" id="PR00773">
    <property type="entry name" value="GRPEPROTEIN"/>
</dbReference>
<feature type="compositionally biased region" description="Basic and acidic residues" evidence="7">
    <location>
        <begin position="1"/>
        <end position="11"/>
    </location>
</feature>
<comment type="subcellular location">
    <subcellularLocation>
        <location evidence="1">Cytoplasm</location>
    </subcellularLocation>
</comment>
<accession>A0A381TFC0</accession>
<proteinExistence type="inferred from homology"/>
<keyword evidence="5" id="KW-0346">Stress response</keyword>
<dbReference type="GO" id="GO:0005737">
    <property type="term" value="C:cytoplasm"/>
    <property type="evidence" value="ECO:0007669"/>
    <property type="project" value="UniProtKB-SubCell"/>
</dbReference>
<dbReference type="Gene3D" id="2.30.22.10">
    <property type="entry name" value="Head domain of nucleotide exchange factor GrpE"/>
    <property type="match status" value="1"/>
</dbReference>
<evidence type="ECO:0000256" key="1">
    <source>
        <dbReference type="ARBA" id="ARBA00004496"/>
    </source>
</evidence>
<dbReference type="Gene3D" id="3.90.20.20">
    <property type="match status" value="1"/>
</dbReference>
<dbReference type="PANTHER" id="PTHR21237:SF23">
    <property type="entry name" value="GRPE PROTEIN HOMOLOG, MITOCHONDRIAL"/>
    <property type="match status" value="1"/>
</dbReference>
<dbReference type="AlphaFoldDB" id="A0A381TFC0"/>
<dbReference type="NCBIfam" id="NF010738">
    <property type="entry name" value="PRK14140.1"/>
    <property type="match status" value="1"/>
</dbReference>
<dbReference type="EMBL" id="UINC01004454">
    <property type="protein sequence ID" value="SVA14449.1"/>
    <property type="molecule type" value="Genomic_DNA"/>
</dbReference>
<dbReference type="InterPro" id="IPR013805">
    <property type="entry name" value="GrpE_CC"/>
</dbReference>
<evidence type="ECO:0000256" key="4">
    <source>
        <dbReference type="ARBA" id="ARBA00022490"/>
    </source>
</evidence>
<evidence type="ECO:0000256" key="5">
    <source>
        <dbReference type="ARBA" id="ARBA00023016"/>
    </source>
</evidence>
<dbReference type="FunFam" id="2.30.22.10:FF:000001">
    <property type="entry name" value="Protein GrpE"/>
    <property type="match status" value="1"/>
</dbReference>
<dbReference type="GO" id="GO:0000774">
    <property type="term" value="F:adenyl-nucleotide exchange factor activity"/>
    <property type="evidence" value="ECO:0007669"/>
    <property type="project" value="InterPro"/>
</dbReference>
<dbReference type="PROSITE" id="PS01071">
    <property type="entry name" value="GRPE"/>
    <property type="match status" value="1"/>
</dbReference>
<evidence type="ECO:0000256" key="6">
    <source>
        <dbReference type="ARBA" id="ARBA00023186"/>
    </source>
</evidence>
<dbReference type="HAMAP" id="MF_01151">
    <property type="entry name" value="GrpE"/>
    <property type="match status" value="1"/>
</dbReference>
<dbReference type="GO" id="GO:0042803">
    <property type="term" value="F:protein homodimerization activity"/>
    <property type="evidence" value="ECO:0007669"/>
    <property type="project" value="InterPro"/>
</dbReference>
<feature type="compositionally biased region" description="Acidic residues" evidence="7">
    <location>
        <begin position="45"/>
        <end position="54"/>
    </location>
</feature>
<evidence type="ECO:0000256" key="3">
    <source>
        <dbReference type="ARBA" id="ARBA00011738"/>
    </source>
</evidence>
<dbReference type="GO" id="GO:0051087">
    <property type="term" value="F:protein-folding chaperone binding"/>
    <property type="evidence" value="ECO:0007669"/>
    <property type="project" value="InterPro"/>
</dbReference>
<dbReference type="Pfam" id="PF01025">
    <property type="entry name" value="GrpE"/>
    <property type="match status" value="1"/>
</dbReference>